<keyword evidence="1" id="KW-0812">Transmembrane</keyword>
<gene>
    <name evidence="3" type="ORF">FIA58_016985</name>
</gene>
<dbReference type="Proteomes" id="UP000817854">
    <property type="component" value="Unassembled WGS sequence"/>
</dbReference>
<comment type="caution">
    <text evidence="3">The sequence shown here is derived from an EMBL/GenBank/DDBJ whole genome shotgun (WGS) entry which is preliminary data.</text>
</comment>
<feature type="transmembrane region" description="Helical" evidence="1">
    <location>
        <begin position="7"/>
        <end position="29"/>
    </location>
</feature>
<dbReference type="InterPro" id="IPR036249">
    <property type="entry name" value="Thioredoxin-like_sf"/>
</dbReference>
<sequence length="173" mass="20223">MLKTIKIIIIISFTLLFSFLIYKIALAYIHKKEVAENIKVIPKFTFYDLNDKPFSNENLAEGVSTIFIFFNTDCHFCVEESKLIFNNIEEFNNSQLIFVSDEDGESIMQFAKENNLFGLKNMIFLKDKELKFGLMFDVNIKPSSIIYDKDKKLVEKFKGQTTIKKMLKKLNDN</sequence>
<dbReference type="EMBL" id="VEVQ02000013">
    <property type="protein sequence ID" value="NHN27377.1"/>
    <property type="molecule type" value="Genomic_DNA"/>
</dbReference>
<organism evidence="3 4">
    <name type="scientific">Flavobacterium jejuense</name>
    <dbReference type="NCBI Taxonomy" id="1544455"/>
    <lineage>
        <taxon>Bacteria</taxon>
        <taxon>Pseudomonadati</taxon>
        <taxon>Bacteroidota</taxon>
        <taxon>Flavobacteriia</taxon>
        <taxon>Flavobacteriales</taxon>
        <taxon>Flavobacteriaceae</taxon>
        <taxon>Flavobacterium</taxon>
    </lineage>
</organism>
<evidence type="ECO:0000256" key="1">
    <source>
        <dbReference type="SAM" id="Phobius"/>
    </source>
</evidence>
<dbReference type="RefSeq" id="WP_140963888.1">
    <property type="nucleotide sequence ID" value="NZ_VEVQ02000013.1"/>
</dbReference>
<reference evidence="4" key="1">
    <citation type="submission" date="2019-05" db="EMBL/GenBank/DDBJ databases">
        <title>Flavobacterium profundi sp. nov., isolated from a deep-sea seamount.</title>
        <authorList>
            <person name="Zhang D.-C."/>
        </authorList>
    </citation>
    <scope>NUCLEOTIDE SEQUENCE [LARGE SCALE GENOMIC DNA]</scope>
    <source>
        <strain evidence="4">EC11</strain>
    </source>
</reference>
<evidence type="ECO:0000313" key="3">
    <source>
        <dbReference type="EMBL" id="NHN27377.1"/>
    </source>
</evidence>
<dbReference type="Gene3D" id="3.40.30.10">
    <property type="entry name" value="Glutaredoxin"/>
    <property type="match status" value="1"/>
</dbReference>
<keyword evidence="1" id="KW-1133">Transmembrane helix</keyword>
<dbReference type="InterPro" id="IPR013740">
    <property type="entry name" value="Redoxin"/>
</dbReference>
<dbReference type="Pfam" id="PF08534">
    <property type="entry name" value="Redoxin"/>
    <property type="match status" value="1"/>
</dbReference>
<reference evidence="3 4" key="3">
    <citation type="submission" date="2020-02" db="EMBL/GenBank/DDBJ databases">
        <title>Flavobacterium profundi sp. nov., isolated from a deep-sea seamount.</title>
        <authorList>
            <person name="Zhang D.-C."/>
        </authorList>
    </citation>
    <scope>NUCLEOTIDE SEQUENCE [LARGE SCALE GENOMIC DNA]</scope>
    <source>
        <strain evidence="3 4">EC11</strain>
    </source>
</reference>
<accession>A0ABX0IU92</accession>
<reference evidence="3 4" key="2">
    <citation type="submission" date="2019-05" db="EMBL/GenBank/DDBJ databases">
        <authorList>
            <person name="Lianzixin W."/>
        </authorList>
    </citation>
    <scope>NUCLEOTIDE SEQUENCE [LARGE SCALE GENOMIC DNA]</scope>
    <source>
        <strain evidence="3 4">EC11</strain>
    </source>
</reference>
<evidence type="ECO:0000313" key="4">
    <source>
        <dbReference type="Proteomes" id="UP000817854"/>
    </source>
</evidence>
<keyword evidence="1" id="KW-0472">Membrane</keyword>
<dbReference type="SUPFAM" id="SSF52833">
    <property type="entry name" value="Thioredoxin-like"/>
    <property type="match status" value="1"/>
</dbReference>
<proteinExistence type="predicted"/>
<feature type="domain" description="Redoxin" evidence="2">
    <location>
        <begin position="41"/>
        <end position="162"/>
    </location>
</feature>
<keyword evidence="4" id="KW-1185">Reference proteome</keyword>
<evidence type="ECO:0000259" key="2">
    <source>
        <dbReference type="Pfam" id="PF08534"/>
    </source>
</evidence>
<protein>
    <submittedName>
        <fullName evidence="3">Redoxin domain-containing protein</fullName>
    </submittedName>
</protein>
<name>A0ABX0IU92_9FLAO</name>